<accession>A0A2N9KF84</accession>
<dbReference type="Pfam" id="PF00512">
    <property type="entry name" value="HisKA"/>
    <property type="match status" value="1"/>
</dbReference>
<evidence type="ECO:0000256" key="7">
    <source>
        <dbReference type="ARBA" id="ARBA00023012"/>
    </source>
</evidence>
<evidence type="ECO:0000256" key="6">
    <source>
        <dbReference type="ARBA" id="ARBA00022777"/>
    </source>
</evidence>
<comment type="catalytic activity">
    <reaction evidence="1">
        <text>ATP + protein L-histidine = ADP + protein N-phospho-L-histidine.</text>
        <dbReference type="EC" id="2.7.13.3"/>
    </reaction>
</comment>
<dbReference type="SUPFAM" id="SSF47384">
    <property type="entry name" value="Homodimeric domain of signal transducing histidine kinase"/>
    <property type="match status" value="1"/>
</dbReference>
<evidence type="ECO:0000256" key="1">
    <source>
        <dbReference type="ARBA" id="ARBA00000085"/>
    </source>
</evidence>
<dbReference type="GeneID" id="99674870"/>
<evidence type="ECO:0000256" key="2">
    <source>
        <dbReference type="ARBA" id="ARBA00004370"/>
    </source>
</evidence>
<dbReference type="InterPro" id="IPR003594">
    <property type="entry name" value="HATPase_dom"/>
</dbReference>
<feature type="transmembrane region" description="Helical" evidence="9">
    <location>
        <begin position="14"/>
        <end position="36"/>
    </location>
</feature>
<evidence type="ECO:0000256" key="5">
    <source>
        <dbReference type="ARBA" id="ARBA00022679"/>
    </source>
</evidence>
<dbReference type="PRINTS" id="PR00344">
    <property type="entry name" value="BCTRLSENSOR"/>
</dbReference>
<evidence type="ECO:0000259" key="10">
    <source>
        <dbReference type="PROSITE" id="PS50109"/>
    </source>
</evidence>
<name>A0A2N9KF84_9LACO</name>
<dbReference type="InterPro" id="IPR003661">
    <property type="entry name" value="HisK_dim/P_dom"/>
</dbReference>
<dbReference type="CDD" id="cd00075">
    <property type="entry name" value="HATPase"/>
    <property type="match status" value="1"/>
</dbReference>
<dbReference type="PANTHER" id="PTHR45453">
    <property type="entry name" value="PHOSPHATE REGULON SENSOR PROTEIN PHOR"/>
    <property type="match status" value="1"/>
</dbReference>
<keyword evidence="14" id="KW-1185">Reference proteome</keyword>
<dbReference type="InterPro" id="IPR036097">
    <property type="entry name" value="HisK_dim/P_sf"/>
</dbReference>
<evidence type="ECO:0000256" key="8">
    <source>
        <dbReference type="ARBA" id="ARBA00023136"/>
    </source>
</evidence>
<dbReference type="Pfam" id="PF02518">
    <property type="entry name" value="HATPase_c"/>
    <property type="match status" value="1"/>
</dbReference>
<dbReference type="Proteomes" id="UP000239237">
    <property type="component" value="Unassembled WGS sequence"/>
</dbReference>
<dbReference type="AlphaFoldDB" id="A0A2N9KF84"/>
<dbReference type="SMART" id="SM00388">
    <property type="entry name" value="HisKA"/>
    <property type="match status" value="1"/>
</dbReference>
<reference evidence="12 13" key="1">
    <citation type="submission" date="2018-02" db="EMBL/GenBank/DDBJ databases">
        <authorList>
            <person name="Cohen D.B."/>
            <person name="Kent A.D."/>
        </authorList>
    </citation>
    <scope>NUCLEOTIDE SEQUENCE [LARGE SCALE GENOMIC DNA]</scope>
    <source>
        <strain evidence="12 13">CECT 9216</strain>
    </source>
</reference>
<dbReference type="SUPFAM" id="SSF55874">
    <property type="entry name" value="ATPase domain of HSP90 chaperone/DNA topoisomerase II/histidine kinase"/>
    <property type="match status" value="1"/>
</dbReference>
<dbReference type="FunFam" id="1.10.287.130:FF:000001">
    <property type="entry name" value="Two-component sensor histidine kinase"/>
    <property type="match status" value="1"/>
</dbReference>
<dbReference type="GO" id="GO:0004721">
    <property type="term" value="F:phosphoprotein phosphatase activity"/>
    <property type="evidence" value="ECO:0007669"/>
    <property type="project" value="TreeGrafter"/>
</dbReference>
<dbReference type="Gene3D" id="1.10.287.130">
    <property type="match status" value="1"/>
</dbReference>
<evidence type="ECO:0000313" key="11">
    <source>
        <dbReference type="EMBL" id="SPD94079.1"/>
    </source>
</evidence>
<gene>
    <name evidence="12" type="primary">srrB</name>
    <name evidence="11" type="ORF">LES8486_01526</name>
    <name evidence="12" type="ORF">LES9216_01673</name>
</gene>
<dbReference type="InterPro" id="IPR050351">
    <property type="entry name" value="BphY/WalK/GraS-like"/>
</dbReference>
<organism evidence="12 13">
    <name type="scientific">Leuconostoc suionicum</name>
    <dbReference type="NCBI Taxonomy" id="1511761"/>
    <lineage>
        <taxon>Bacteria</taxon>
        <taxon>Bacillati</taxon>
        <taxon>Bacillota</taxon>
        <taxon>Bacilli</taxon>
        <taxon>Lactobacillales</taxon>
        <taxon>Lactobacillaceae</taxon>
        <taxon>Leuconostoc</taxon>
    </lineage>
</organism>
<dbReference type="EC" id="2.7.13.3" evidence="3"/>
<evidence type="ECO:0000313" key="12">
    <source>
        <dbReference type="EMBL" id="SPE09506.1"/>
    </source>
</evidence>
<dbReference type="InterPro" id="IPR004358">
    <property type="entry name" value="Sig_transdc_His_kin-like_C"/>
</dbReference>
<dbReference type="EMBL" id="OKQR01000003">
    <property type="protein sequence ID" value="SPD94079.1"/>
    <property type="molecule type" value="Genomic_DNA"/>
</dbReference>
<evidence type="ECO:0000313" key="14">
    <source>
        <dbReference type="Proteomes" id="UP000239237"/>
    </source>
</evidence>
<keyword evidence="4" id="KW-0597">Phosphoprotein</keyword>
<proteinExistence type="predicted"/>
<keyword evidence="8 9" id="KW-0472">Membrane</keyword>
<keyword evidence="5 12" id="KW-0808">Transferase</keyword>
<evidence type="ECO:0000256" key="4">
    <source>
        <dbReference type="ARBA" id="ARBA00022553"/>
    </source>
</evidence>
<keyword evidence="7" id="KW-0902">Two-component regulatory system</keyword>
<dbReference type="GO" id="GO:0016036">
    <property type="term" value="P:cellular response to phosphate starvation"/>
    <property type="evidence" value="ECO:0007669"/>
    <property type="project" value="TreeGrafter"/>
</dbReference>
<reference evidence="11 14" key="2">
    <citation type="submission" date="2018-02" db="EMBL/GenBank/DDBJ databases">
        <authorList>
            <person name="Rodrigo-Torres L."/>
            <person name="Arahal R. D."/>
            <person name="Lucena T."/>
        </authorList>
    </citation>
    <scope>NUCLEOTIDE SEQUENCE [LARGE SCALE GENOMIC DNA]</scope>
    <source>
        <strain evidence="11 14">CECT 8486</strain>
    </source>
</reference>
<dbReference type="KEGG" id="lsu:A6B45_08680"/>
<protein>
    <recommendedName>
        <fullName evidence="3">histidine kinase</fullName>
        <ecNumber evidence="3">2.7.13.3</ecNumber>
    </recommendedName>
</protein>
<dbReference type="FunFam" id="3.30.565.10:FF:000006">
    <property type="entry name" value="Sensor histidine kinase WalK"/>
    <property type="match status" value="1"/>
</dbReference>
<evidence type="ECO:0000256" key="3">
    <source>
        <dbReference type="ARBA" id="ARBA00012438"/>
    </source>
</evidence>
<evidence type="ECO:0000313" key="13">
    <source>
        <dbReference type="Proteomes" id="UP000237923"/>
    </source>
</evidence>
<feature type="domain" description="Histidine kinase" evidence="10">
    <location>
        <begin position="217"/>
        <end position="432"/>
    </location>
</feature>
<dbReference type="GO" id="GO:0000155">
    <property type="term" value="F:phosphorelay sensor kinase activity"/>
    <property type="evidence" value="ECO:0007669"/>
    <property type="project" value="InterPro"/>
</dbReference>
<evidence type="ECO:0000256" key="9">
    <source>
        <dbReference type="SAM" id="Phobius"/>
    </source>
</evidence>
<dbReference type="PANTHER" id="PTHR45453:SF1">
    <property type="entry name" value="PHOSPHATE REGULON SENSOR PROTEIN PHOR"/>
    <property type="match status" value="1"/>
</dbReference>
<keyword evidence="9" id="KW-0812">Transmembrane</keyword>
<comment type="subcellular location">
    <subcellularLocation>
        <location evidence="2">Membrane</location>
    </subcellularLocation>
</comment>
<dbReference type="SMART" id="SM00387">
    <property type="entry name" value="HATPase_c"/>
    <property type="match status" value="1"/>
</dbReference>
<dbReference type="Gene3D" id="3.30.565.10">
    <property type="entry name" value="Histidine kinase-like ATPase, C-terminal domain"/>
    <property type="match status" value="1"/>
</dbReference>
<keyword evidence="9" id="KW-1133">Transmembrane helix</keyword>
<dbReference type="Proteomes" id="UP000237923">
    <property type="component" value="Unassembled WGS sequence"/>
</dbReference>
<feature type="transmembrane region" description="Helical" evidence="9">
    <location>
        <begin position="177"/>
        <end position="196"/>
    </location>
</feature>
<dbReference type="PROSITE" id="PS50109">
    <property type="entry name" value="HIS_KIN"/>
    <property type="match status" value="1"/>
</dbReference>
<dbReference type="EMBL" id="OKQU01000003">
    <property type="protein sequence ID" value="SPE09506.1"/>
    <property type="molecule type" value="Genomic_DNA"/>
</dbReference>
<dbReference type="RefSeq" id="WP_072614232.1">
    <property type="nucleotide sequence ID" value="NZ_AP017935.1"/>
</dbReference>
<dbReference type="CDD" id="cd00082">
    <property type="entry name" value="HisKA"/>
    <property type="match status" value="1"/>
</dbReference>
<sequence length="432" mass="48530">MPNAINKKQQVRGFIWLLASFFVIFSILASVIFVSYTRTVFNSADLAISQTISMYDSGGLLSTSDKDVKHTQPVYSNSSTRTETWLFDKNGKLIIDNNVADTRQASLQKSLQQAIKFDKATMTVKPNTYKFYGNYYRIIGFKFKKNAAKGYDQIAVHGMVTVNVTDTINNLNNFKKVLFWSFGLFGILSVIVSYMISRRNMKPILKSWQQQQDFVNNAAHELRTPMAVIQGKLETMLTKPESTVRDQSNAIILSLSEVRRLNSLTNNMLTLAKTGSNMTKIEKEATNVTQFLDDIITPYQEMAEFEGKKVTLDVDVTQEIYIDKKRIHQLLVLLLDNALKYSDEGATVSVKAGIEKKKFVLSVADTGRGISDEAKKHVFDRFYREDKTGNRQTGGTGLGLSIAEWVVHAHGGKITVSDNQPQGAVFNIILPL</sequence>
<keyword evidence="6" id="KW-0418">Kinase</keyword>
<dbReference type="InterPro" id="IPR005467">
    <property type="entry name" value="His_kinase_dom"/>
</dbReference>
<dbReference type="InterPro" id="IPR036890">
    <property type="entry name" value="HATPase_C_sf"/>
</dbReference>
<dbReference type="GO" id="GO:0005886">
    <property type="term" value="C:plasma membrane"/>
    <property type="evidence" value="ECO:0007669"/>
    <property type="project" value="TreeGrafter"/>
</dbReference>